<dbReference type="EMBL" id="JAWDGP010006855">
    <property type="protein sequence ID" value="KAK3734319.1"/>
    <property type="molecule type" value="Genomic_DNA"/>
</dbReference>
<sequence length="111" mass="12478">MERRDELLEKLADGEQNQLFKRTDRQESGRGASVLRNCEPLKAGKINVILRHSGNKNHQTPKPLIHPRLNEVPSTSGTYFYKTSLIALKGNPPESDKCCVASMEFSALWAL</sequence>
<keyword evidence="2" id="KW-1185">Reference proteome</keyword>
<evidence type="ECO:0000313" key="1">
    <source>
        <dbReference type="EMBL" id="KAK3734319.1"/>
    </source>
</evidence>
<reference evidence="1" key="1">
    <citation type="journal article" date="2023" name="G3 (Bethesda)">
        <title>A reference genome for the long-term kleptoplast-retaining sea slug Elysia crispata morphotype clarki.</title>
        <authorList>
            <person name="Eastman K.E."/>
            <person name="Pendleton A.L."/>
            <person name="Shaikh M.A."/>
            <person name="Suttiyut T."/>
            <person name="Ogas R."/>
            <person name="Tomko P."/>
            <person name="Gavelis G."/>
            <person name="Widhalm J.R."/>
            <person name="Wisecaver J.H."/>
        </authorList>
    </citation>
    <scope>NUCLEOTIDE SEQUENCE</scope>
    <source>
        <strain evidence="1">ECLA1</strain>
    </source>
</reference>
<accession>A0AAE0Y715</accession>
<gene>
    <name evidence="1" type="ORF">RRG08_058474</name>
</gene>
<dbReference type="AlphaFoldDB" id="A0AAE0Y715"/>
<evidence type="ECO:0000313" key="2">
    <source>
        <dbReference type="Proteomes" id="UP001283361"/>
    </source>
</evidence>
<name>A0AAE0Y715_9GAST</name>
<protein>
    <submittedName>
        <fullName evidence="1">Uncharacterized protein</fullName>
    </submittedName>
</protein>
<comment type="caution">
    <text evidence="1">The sequence shown here is derived from an EMBL/GenBank/DDBJ whole genome shotgun (WGS) entry which is preliminary data.</text>
</comment>
<organism evidence="1 2">
    <name type="scientific">Elysia crispata</name>
    <name type="common">lettuce slug</name>
    <dbReference type="NCBI Taxonomy" id="231223"/>
    <lineage>
        <taxon>Eukaryota</taxon>
        <taxon>Metazoa</taxon>
        <taxon>Spiralia</taxon>
        <taxon>Lophotrochozoa</taxon>
        <taxon>Mollusca</taxon>
        <taxon>Gastropoda</taxon>
        <taxon>Heterobranchia</taxon>
        <taxon>Euthyneura</taxon>
        <taxon>Panpulmonata</taxon>
        <taxon>Sacoglossa</taxon>
        <taxon>Placobranchoidea</taxon>
        <taxon>Plakobranchidae</taxon>
        <taxon>Elysia</taxon>
    </lineage>
</organism>
<proteinExistence type="predicted"/>
<dbReference type="Proteomes" id="UP001283361">
    <property type="component" value="Unassembled WGS sequence"/>
</dbReference>